<comment type="similarity">
    <text evidence="1 5">Belongs to the MreC family.</text>
</comment>
<dbReference type="Gene3D" id="2.40.10.350">
    <property type="entry name" value="Rod shape-determining protein MreC, domain 2"/>
    <property type="match status" value="1"/>
</dbReference>
<feature type="domain" description="Rod shape-determining protein MreC beta-barrel core" evidence="8">
    <location>
        <begin position="125"/>
        <end position="278"/>
    </location>
</feature>
<keyword evidence="10" id="KW-1185">Reference proteome</keyword>
<evidence type="ECO:0000256" key="7">
    <source>
        <dbReference type="SAM" id="Phobius"/>
    </source>
</evidence>
<keyword evidence="7" id="KW-0812">Transmembrane</keyword>
<reference evidence="9 10" key="1">
    <citation type="submission" date="2020-08" db="EMBL/GenBank/DDBJ databases">
        <title>Genomic Encyclopedia of Type Strains, Phase IV (KMG-IV): sequencing the most valuable type-strain genomes for metagenomic binning, comparative biology and taxonomic classification.</title>
        <authorList>
            <person name="Goeker M."/>
        </authorList>
    </citation>
    <scope>NUCLEOTIDE SEQUENCE [LARGE SCALE GENOMIC DNA]</scope>
    <source>
        <strain evidence="9 10">DSM 19612</strain>
    </source>
</reference>
<dbReference type="GO" id="GO:0005886">
    <property type="term" value="C:plasma membrane"/>
    <property type="evidence" value="ECO:0007669"/>
    <property type="project" value="TreeGrafter"/>
</dbReference>
<dbReference type="InterPro" id="IPR055342">
    <property type="entry name" value="MreC_beta-barrel_core"/>
</dbReference>
<dbReference type="InterPro" id="IPR042177">
    <property type="entry name" value="Cell/Rod_1"/>
</dbReference>
<evidence type="ECO:0000259" key="8">
    <source>
        <dbReference type="Pfam" id="PF04085"/>
    </source>
</evidence>
<dbReference type="Pfam" id="PF04085">
    <property type="entry name" value="MreC"/>
    <property type="match status" value="1"/>
</dbReference>
<dbReference type="InterPro" id="IPR007221">
    <property type="entry name" value="MreC"/>
</dbReference>
<evidence type="ECO:0000256" key="5">
    <source>
        <dbReference type="PIRNR" id="PIRNR038471"/>
    </source>
</evidence>
<evidence type="ECO:0000256" key="3">
    <source>
        <dbReference type="ARBA" id="ARBA00022960"/>
    </source>
</evidence>
<evidence type="ECO:0000256" key="1">
    <source>
        <dbReference type="ARBA" id="ARBA00009369"/>
    </source>
</evidence>
<keyword evidence="3 5" id="KW-0133">Cell shape</keyword>
<dbReference type="Gene3D" id="2.40.10.340">
    <property type="entry name" value="Rod shape-determining protein MreC, domain 1"/>
    <property type="match status" value="1"/>
</dbReference>
<evidence type="ECO:0000256" key="6">
    <source>
        <dbReference type="SAM" id="Coils"/>
    </source>
</evidence>
<dbReference type="GO" id="GO:0008360">
    <property type="term" value="P:regulation of cell shape"/>
    <property type="evidence" value="ECO:0007669"/>
    <property type="project" value="UniProtKB-KW"/>
</dbReference>
<comment type="function">
    <text evidence="5">Involved in formation and maintenance of cell shape.</text>
</comment>
<gene>
    <name evidence="9" type="ORF">HNQ94_000341</name>
</gene>
<keyword evidence="7" id="KW-1133">Transmembrane helix</keyword>
<evidence type="ECO:0000313" key="9">
    <source>
        <dbReference type="EMBL" id="MBB6451920.1"/>
    </source>
</evidence>
<dbReference type="InterPro" id="IPR042175">
    <property type="entry name" value="Cell/Rod_MreC_2"/>
</dbReference>
<sequence length="295" mass="33323">MWSFFRRRILIIILVSIILLVTLIGFTIRDRDQVSLPEEFLKDTIGWVQGVFQVPINIVTNFFTDVDDLKETYEQNRVLKARLSEYKDLLYEVQALEKDNQELRAMLDLKETDNIRKFNPIQATVNGRSPELWFQQLTINKGKQHGVGPNMAVITSEGMIGKIKTAYQFTSTVQLLSGFDLNNRISVLIQGEEEKEPVFGLIEGYDDKRKALLLTVKSTDVDIVEGERVFSSGMGGVFPAGLSIGEIEAVEMDAYGLTKIAYVNPAADLYEIDHVLVVDRVMPTPEEDLGIEGEE</sequence>
<feature type="transmembrane region" description="Helical" evidence="7">
    <location>
        <begin position="9"/>
        <end position="28"/>
    </location>
</feature>
<dbReference type="PIRSF" id="PIRSF038471">
    <property type="entry name" value="MreC"/>
    <property type="match status" value="1"/>
</dbReference>
<comment type="caution">
    <text evidence="9">The sequence shown here is derived from an EMBL/GenBank/DDBJ whole genome shotgun (WGS) entry which is preliminary data.</text>
</comment>
<evidence type="ECO:0000256" key="4">
    <source>
        <dbReference type="ARBA" id="ARBA00032089"/>
    </source>
</evidence>
<name>A0A841PT05_9BACI</name>
<evidence type="ECO:0000256" key="2">
    <source>
        <dbReference type="ARBA" id="ARBA00013855"/>
    </source>
</evidence>
<dbReference type="Proteomes" id="UP000581688">
    <property type="component" value="Unassembled WGS sequence"/>
</dbReference>
<evidence type="ECO:0000313" key="10">
    <source>
        <dbReference type="Proteomes" id="UP000581688"/>
    </source>
</evidence>
<dbReference type="PANTHER" id="PTHR34138:SF1">
    <property type="entry name" value="CELL SHAPE-DETERMINING PROTEIN MREC"/>
    <property type="match status" value="1"/>
</dbReference>
<dbReference type="AlphaFoldDB" id="A0A841PT05"/>
<dbReference type="PANTHER" id="PTHR34138">
    <property type="entry name" value="CELL SHAPE-DETERMINING PROTEIN MREC"/>
    <property type="match status" value="1"/>
</dbReference>
<keyword evidence="7" id="KW-0472">Membrane</keyword>
<organism evidence="9 10">
    <name type="scientific">Salirhabdus euzebyi</name>
    <dbReference type="NCBI Taxonomy" id="394506"/>
    <lineage>
        <taxon>Bacteria</taxon>
        <taxon>Bacillati</taxon>
        <taxon>Bacillota</taxon>
        <taxon>Bacilli</taxon>
        <taxon>Bacillales</taxon>
        <taxon>Bacillaceae</taxon>
        <taxon>Salirhabdus</taxon>
    </lineage>
</organism>
<accession>A0A841PT05</accession>
<feature type="coiled-coil region" evidence="6">
    <location>
        <begin position="69"/>
        <end position="113"/>
    </location>
</feature>
<protein>
    <recommendedName>
        <fullName evidence="2 5">Cell shape-determining protein MreC</fullName>
    </recommendedName>
    <alternativeName>
        <fullName evidence="4 5">Cell shape protein MreC</fullName>
    </alternativeName>
</protein>
<keyword evidence="6" id="KW-0175">Coiled coil</keyword>
<dbReference type="EMBL" id="JACHGH010000001">
    <property type="protein sequence ID" value="MBB6451920.1"/>
    <property type="molecule type" value="Genomic_DNA"/>
</dbReference>
<dbReference type="NCBIfam" id="TIGR00219">
    <property type="entry name" value="mreC"/>
    <property type="match status" value="1"/>
</dbReference>
<proteinExistence type="inferred from homology"/>
<dbReference type="RefSeq" id="WP_174494517.1">
    <property type="nucleotide sequence ID" value="NZ_CADDWK010000001.1"/>
</dbReference>